<organism evidence="1 2">
    <name type="scientific">Tindallia californiensis</name>
    <dbReference type="NCBI Taxonomy" id="159292"/>
    <lineage>
        <taxon>Bacteria</taxon>
        <taxon>Bacillati</taxon>
        <taxon>Bacillota</taxon>
        <taxon>Clostridia</taxon>
        <taxon>Peptostreptococcales</taxon>
        <taxon>Tindalliaceae</taxon>
        <taxon>Tindallia</taxon>
    </lineage>
</organism>
<proteinExistence type="predicted"/>
<keyword evidence="2" id="KW-1185">Reference proteome</keyword>
<dbReference type="SUPFAM" id="SSF53067">
    <property type="entry name" value="Actin-like ATPase domain"/>
    <property type="match status" value="1"/>
</dbReference>
<dbReference type="STRING" id="159292.SAMN05192546_103350"/>
<dbReference type="Gene3D" id="3.30.420.40">
    <property type="match status" value="1"/>
</dbReference>
<reference evidence="1 2" key="1">
    <citation type="submission" date="2016-10" db="EMBL/GenBank/DDBJ databases">
        <authorList>
            <person name="de Groot N.N."/>
        </authorList>
    </citation>
    <scope>NUCLEOTIDE SEQUENCE [LARGE SCALE GENOMIC DNA]</scope>
    <source>
        <strain evidence="1 2">APO</strain>
    </source>
</reference>
<accession>A0A1H3LTZ0</accession>
<dbReference type="InterPro" id="IPR050696">
    <property type="entry name" value="FtsA/MreB"/>
</dbReference>
<name>A0A1H3LTZ0_9FIRM</name>
<protein>
    <submittedName>
        <fullName evidence="1">Ethanolamine utilization protein EutA</fullName>
    </submittedName>
</protein>
<dbReference type="PANTHER" id="PTHR32432:SF13">
    <property type="entry name" value="ETHANOLAMINE AMMONIA-LYASE REACTIVASE EUTA"/>
    <property type="match status" value="1"/>
</dbReference>
<dbReference type="PIRSF" id="PIRSF012293">
    <property type="entry name" value="EutA"/>
    <property type="match status" value="1"/>
</dbReference>
<dbReference type="EMBL" id="FNPV01000003">
    <property type="protein sequence ID" value="SDY67438.1"/>
    <property type="molecule type" value="Genomic_DNA"/>
</dbReference>
<dbReference type="Pfam" id="PF06277">
    <property type="entry name" value="EutA"/>
    <property type="match status" value="1"/>
</dbReference>
<evidence type="ECO:0000313" key="1">
    <source>
        <dbReference type="EMBL" id="SDY67438.1"/>
    </source>
</evidence>
<dbReference type="NCBIfam" id="NF007992">
    <property type="entry name" value="PRK10719.1-3"/>
    <property type="match status" value="1"/>
</dbReference>
<dbReference type="Proteomes" id="UP000199230">
    <property type="component" value="Unassembled WGS sequence"/>
</dbReference>
<dbReference type="OrthoDB" id="1542at2"/>
<dbReference type="RefSeq" id="WP_093312218.1">
    <property type="nucleotide sequence ID" value="NZ_FNPV01000003.1"/>
</dbReference>
<dbReference type="PANTHER" id="PTHR32432">
    <property type="entry name" value="CELL DIVISION PROTEIN FTSA-RELATED"/>
    <property type="match status" value="1"/>
</dbReference>
<sequence>MAQQLKSVGIDVGTSTTQLVFSRITVENTAAAWTVPTVQITHKEVIYRSEIYFTPLISAEVIDAAALKDIVAKEYQQGKMKPEEVDTGAIIITGETARKENAEQVLTMLSGFAGDFVVATAGPDLEGVLAGKGSGACDYSKEHNATVMNLDIGGGTTNVAVFQNGKLIDTACYDIGGRLIQFSEDQHITYTSQKAEALIKHLGLEIALGKRPSMTALKQFCQGMAETIVEIMNADTRSPIQELLITDHGLRKNHSIDKAFLSGGVADCVASANPEEDDWLRYGDIGILLGNAIAQSASETNHQILYGSETIGATVVGAGNHSTDVSGSTVHYDGELLPLKNIPLIKLDEEEEALPSADRQQKMSEKMEWIQKQGDTSLVALGIRGQRGYGFNEIQALAKDIAMVSEKINGSDHPLVVILESDFGKSLGLCLRSMIPKGQGLICIDSINADNGDYIDIGVPIAQGQVVPIVIKTLLFGY</sequence>
<dbReference type="AlphaFoldDB" id="A0A1H3LTZ0"/>
<dbReference type="InterPro" id="IPR009377">
    <property type="entry name" value="EutA"/>
</dbReference>
<evidence type="ECO:0000313" key="2">
    <source>
        <dbReference type="Proteomes" id="UP000199230"/>
    </source>
</evidence>
<dbReference type="InterPro" id="IPR043129">
    <property type="entry name" value="ATPase_NBD"/>
</dbReference>
<gene>
    <name evidence="1" type="ORF">SAMN05192546_103350</name>
</gene>